<keyword evidence="4 6" id="KW-1133">Transmembrane helix</keyword>
<dbReference type="InterPro" id="IPR003838">
    <property type="entry name" value="ABC3_permease_C"/>
</dbReference>
<reference evidence="8 9" key="1">
    <citation type="submission" date="2024-04" db="EMBL/GenBank/DDBJ databases">
        <title>Defined microbial consortia suppress multidrug-resistant proinflammatory Enterobacteriaceae via ecological control.</title>
        <authorList>
            <person name="Furuichi M."/>
            <person name="Kawaguchi T."/>
            <person name="Pust M."/>
            <person name="Yasuma K."/>
            <person name="Plichta D."/>
            <person name="Hasegawa N."/>
            <person name="Ohya T."/>
            <person name="Bhattarai S."/>
            <person name="Sasajima S."/>
            <person name="Aoto Y."/>
            <person name="Tuganbaev T."/>
            <person name="Yaginuma M."/>
            <person name="Ueda M."/>
            <person name="Okahashi N."/>
            <person name="Amafuji K."/>
            <person name="Kiridooshi Y."/>
            <person name="Sugita K."/>
            <person name="Strazar M."/>
            <person name="Skelly A."/>
            <person name="Suda W."/>
            <person name="Hattori M."/>
            <person name="Nakamoto N."/>
            <person name="Caballero S."/>
            <person name="Norman J."/>
            <person name="Olle B."/>
            <person name="Tanoue T."/>
            <person name="Arita M."/>
            <person name="Bucci V."/>
            <person name="Atarashi K."/>
            <person name="Xavier R."/>
            <person name="Honda K."/>
        </authorList>
    </citation>
    <scope>NUCLEOTIDE SEQUENCE [LARGE SCALE GENOMIC DNA]</scope>
    <source>
        <strain evidence="9">k34-0107-D12</strain>
    </source>
</reference>
<evidence type="ECO:0000256" key="5">
    <source>
        <dbReference type="ARBA" id="ARBA00023136"/>
    </source>
</evidence>
<feature type="domain" description="ABC3 transporter permease C-terminal" evidence="7">
    <location>
        <begin position="60"/>
        <end position="169"/>
    </location>
</feature>
<name>A0ABQ0BUZ0_9FIRM</name>
<dbReference type="InterPro" id="IPR052536">
    <property type="entry name" value="ABC-4_Integral_Memb_Prot"/>
</dbReference>
<keyword evidence="6" id="KW-0813">Transport</keyword>
<feature type="transmembrane region" description="Helical" evidence="6">
    <location>
        <begin position="233"/>
        <end position="254"/>
    </location>
</feature>
<feature type="transmembrane region" description="Helical" evidence="6">
    <location>
        <begin position="54"/>
        <end position="75"/>
    </location>
</feature>
<keyword evidence="2 6" id="KW-1003">Cell membrane</keyword>
<evidence type="ECO:0000256" key="3">
    <source>
        <dbReference type="ARBA" id="ARBA00022692"/>
    </source>
</evidence>
<feature type="transmembrane region" description="Helical" evidence="6">
    <location>
        <begin position="294"/>
        <end position="315"/>
    </location>
</feature>
<dbReference type="Pfam" id="PF02687">
    <property type="entry name" value="FtsX"/>
    <property type="match status" value="1"/>
</dbReference>
<organism evidence="8 9">
    <name type="scientific">Blautia parvula</name>
    <dbReference type="NCBI Taxonomy" id="2877527"/>
    <lineage>
        <taxon>Bacteria</taxon>
        <taxon>Bacillati</taxon>
        <taxon>Bacillota</taxon>
        <taxon>Clostridia</taxon>
        <taxon>Lachnospirales</taxon>
        <taxon>Lachnospiraceae</taxon>
        <taxon>Blautia</taxon>
    </lineage>
</organism>
<proteinExistence type="inferred from homology"/>
<evidence type="ECO:0000259" key="7">
    <source>
        <dbReference type="Pfam" id="PF02687"/>
    </source>
</evidence>
<dbReference type="Proteomes" id="UP001600941">
    <property type="component" value="Unassembled WGS sequence"/>
</dbReference>
<dbReference type="InterPro" id="IPR027022">
    <property type="entry name" value="ABC_permease_BceB-typ"/>
</dbReference>
<comment type="subcellular location">
    <subcellularLocation>
        <location evidence="1 6">Cell membrane</location>
        <topology evidence="1 6">Multi-pass membrane protein</topology>
    </subcellularLocation>
</comment>
<evidence type="ECO:0000256" key="1">
    <source>
        <dbReference type="ARBA" id="ARBA00004651"/>
    </source>
</evidence>
<dbReference type="EMBL" id="BAABZQ010000001">
    <property type="protein sequence ID" value="GAA6500320.1"/>
    <property type="molecule type" value="Genomic_DNA"/>
</dbReference>
<feature type="transmembrane region" description="Helical" evidence="6">
    <location>
        <begin position="630"/>
        <end position="652"/>
    </location>
</feature>
<dbReference type="PANTHER" id="PTHR46795:SF3">
    <property type="entry name" value="ABC TRANSPORTER PERMEASE"/>
    <property type="match status" value="1"/>
</dbReference>
<evidence type="ECO:0000313" key="9">
    <source>
        <dbReference type="Proteomes" id="UP001600941"/>
    </source>
</evidence>
<comment type="similarity">
    <text evidence="6">Belongs to the ABC-4 integral membrane protein family.</text>
</comment>
<sequence length="679" mass="77542">MYAKLAIRNVKRSMGDYAIYVLTLVLSITLIFAYNSLLFSDAINSFSKLMRPMMSILVCVTVMVVLILGWLITYITHFIFEQRSREFACYMTMGMERPAMSRLFLIEQLLIGSAALTAGILLGNVFYLALSQVIFKMFDRAYYMDLSFQFPAIGLTVLCFFLMFVFCLFKQNRILKKVKIKELMNYSRQNEGGGAKSGKHIRLKMTGAVALGLLGLICLYVAFTVRIDVFSGFANMFLMAAGIILQGASLMLFYRHLANWILLRYKKSRKRLHHLNIFFYRQLTARLNTNGRQLGVLSILLLFTFMGLGGASFMANAYEDALEKTVPFDVEVTQHYGRLDAETCRSFVGKHSEITEDLAYDIYQMEDSTIIVEMLGRKQEEVEGFEDWAAETNMDRCIRLSDYNKLRELLGKKPISLSEDEYAIQTQETYYKKKLEKAERTLLTGGRKYRLSEVLEGPFAQANMNESGFGTSTILILPDAACASMTHSRGCYVAMVKDREDTDYQDALQKTIEKTAGHDGPSFIMACTYKGQKQELQSIYMMTAFICCYAAFICIFICATILAVQLLSSSRKYRYQYDQLRRMGTTDTEIRKLTVRQSAVYFFLPMALPLFFLFLYMAGIGLAFPVQRSMLIASFGAAVAIFLVVYGCYLLVTCLQYQKNVLKGTKQYHLRDFVLNDRK</sequence>
<gene>
    <name evidence="8" type="ORF">K340107D12_31360</name>
</gene>
<evidence type="ECO:0000256" key="2">
    <source>
        <dbReference type="ARBA" id="ARBA00022475"/>
    </source>
</evidence>
<comment type="caution">
    <text evidence="8">The sequence shown here is derived from an EMBL/GenBank/DDBJ whole genome shotgun (WGS) entry which is preliminary data.</text>
</comment>
<keyword evidence="9" id="KW-1185">Reference proteome</keyword>
<dbReference type="PANTHER" id="PTHR46795">
    <property type="entry name" value="ABC TRANSPORTER PERMEASE-RELATED-RELATED"/>
    <property type="match status" value="1"/>
</dbReference>
<feature type="transmembrane region" description="Helical" evidence="6">
    <location>
        <begin position="539"/>
        <end position="564"/>
    </location>
</feature>
<accession>A0ABQ0BUZ0</accession>
<feature type="transmembrane region" description="Helical" evidence="6">
    <location>
        <begin position="103"/>
        <end position="130"/>
    </location>
</feature>
<feature type="transmembrane region" description="Helical" evidence="6">
    <location>
        <begin position="17"/>
        <end position="34"/>
    </location>
</feature>
<feature type="transmembrane region" description="Helical" evidence="6">
    <location>
        <begin position="150"/>
        <end position="169"/>
    </location>
</feature>
<feature type="transmembrane region" description="Helical" evidence="6">
    <location>
        <begin position="206"/>
        <end position="227"/>
    </location>
</feature>
<keyword evidence="5 6" id="KW-0472">Membrane</keyword>
<feature type="transmembrane region" description="Helical" evidence="6">
    <location>
        <begin position="600"/>
        <end position="624"/>
    </location>
</feature>
<protein>
    <submittedName>
        <fullName evidence="8">ABC transporter permease</fullName>
    </submittedName>
</protein>
<evidence type="ECO:0000313" key="8">
    <source>
        <dbReference type="EMBL" id="GAA6500320.1"/>
    </source>
</evidence>
<dbReference type="RefSeq" id="WP_227210528.1">
    <property type="nucleotide sequence ID" value="NZ_BAABZQ010000001.1"/>
</dbReference>
<evidence type="ECO:0000256" key="4">
    <source>
        <dbReference type="ARBA" id="ARBA00022989"/>
    </source>
</evidence>
<dbReference type="PIRSF" id="PIRSF018968">
    <property type="entry name" value="ABC_permease_BceB"/>
    <property type="match status" value="1"/>
</dbReference>
<keyword evidence="3 6" id="KW-0812">Transmembrane</keyword>
<evidence type="ECO:0000256" key="6">
    <source>
        <dbReference type="PIRNR" id="PIRNR018968"/>
    </source>
</evidence>